<sequence length="113" mass="12120">MNPATVVAWCFVFGLAASRADAMLVKPTSAIATSEIRENVLIITTSLADPQADARRTAFPAAGSPEATARTTRHRPAKSLSLLRFVGQKPQDDIVRFRLRPTETGGAEDRSPG</sequence>
<reference evidence="2 3" key="1">
    <citation type="submission" date="2023-07" db="EMBL/GenBank/DDBJ databases">
        <title>Genomic Encyclopedia of Type Strains, Phase IV (KMG-IV): sequencing the most valuable type-strain genomes for metagenomic binning, comparative biology and taxonomic classification.</title>
        <authorList>
            <person name="Goeker M."/>
        </authorList>
    </citation>
    <scope>NUCLEOTIDE SEQUENCE [LARGE SCALE GENOMIC DNA]</scope>
    <source>
        <strain evidence="2 3">DSM 19562</strain>
    </source>
</reference>
<evidence type="ECO:0000256" key="1">
    <source>
        <dbReference type="SAM" id="SignalP"/>
    </source>
</evidence>
<dbReference type="Proteomes" id="UP001236369">
    <property type="component" value="Unassembled WGS sequence"/>
</dbReference>
<evidence type="ECO:0000313" key="3">
    <source>
        <dbReference type="Proteomes" id="UP001236369"/>
    </source>
</evidence>
<protein>
    <submittedName>
        <fullName evidence="2">Uncharacterized protein</fullName>
    </submittedName>
</protein>
<keyword evidence="1" id="KW-0732">Signal</keyword>
<organism evidence="2 3">
    <name type="scientific">Methylobacterium persicinum</name>
    <dbReference type="NCBI Taxonomy" id="374426"/>
    <lineage>
        <taxon>Bacteria</taxon>
        <taxon>Pseudomonadati</taxon>
        <taxon>Pseudomonadota</taxon>
        <taxon>Alphaproteobacteria</taxon>
        <taxon>Hyphomicrobiales</taxon>
        <taxon>Methylobacteriaceae</taxon>
        <taxon>Methylobacterium</taxon>
    </lineage>
</organism>
<comment type="caution">
    <text evidence="2">The sequence shown here is derived from an EMBL/GenBank/DDBJ whole genome shotgun (WGS) entry which is preliminary data.</text>
</comment>
<accession>A0ABU0HH81</accession>
<dbReference type="RefSeq" id="WP_238250278.1">
    <property type="nucleotide sequence ID" value="NZ_BPQX01000037.1"/>
</dbReference>
<feature type="chain" id="PRO_5047453886" evidence="1">
    <location>
        <begin position="23"/>
        <end position="113"/>
    </location>
</feature>
<feature type="signal peptide" evidence="1">
    <location>
        <begin position="1"/>
        <end position="22"/>
    </location>
</feature>
<name>A0ABU0HH81_9HYPH</name>
<gene>
    <name evidence="2" type="ORF">QO016_001160</name>
</gene>
<evidence type="ECO:0000313" key="2">
    <source>
        <dbReference type="EMBL" id="MDQ0441677.1"/>
    </source>
</evidence>
<keyword evidence="3" id="KW-1185">Reference proteome</keyword>
<proteinExistence type="predicted"/>
<dbReference type="EMBL" id="JAUSVV010000002">
    <property type="protein sequence ID" value="MDQ0441677.1"/>
    <property type="molecule type" value="Genomic_DNA"/>
</dbReference>